<keyword evidence="6" id="KW-0999">Mitochondrion inner membrane</keyword>
<organism evidence="12 13">
    <name type="scientific">Eragrostis curvula</name>
    <name type="common">weeping love grass</name>
    <dbReference type="NCBI Taxonomy" id="38414"/>
    <lineage>
        <taxon>Eukaryota</taxon>
        <taxon>Viridiplantae</taxon>
        <taxon>Streptophyta</taxon>
        <taxon>Embryophyta</taxon>
        <taxon>Tracheophyta</taxon>
        <taxon>Spermatophyta</taxon>
        <taxon>Magnoliopsida</taxon>
        <taxon>Liliopsida</taxon>
        <taxon>Poales</taxon>
        <taxon>Poaceae</taxon>
        <taxon>PACMAD clade</taxon>
        <taxon>Chloridoideae</taxon>
        <taxon>Eragrostideae</taxon>
        <taxon>Eragrostidinae</taxon>
        <taxon>Eragrostis</taxon>
    </lineage>
</organism>
<feature type="repeat" description="Solcar" evidence="10">
    <location>
        <begin position="5"/>
        <end position="94"/>
    </location>
</feature>
<keyword evidence="7" id="KW-1133">Transmembrane helix</keyword>
<keyword evidence="3 11" id="KW-0813">Transport</keyword>
<keyword evidence="13" id="KW-1185">Reference proteome</keyword>
<dbReference type="Gramene" id="TVU20752">
    <property type="protein sequence ID" value="TVU20752"/>
    <property type="gene ID" value="EJB05_30347"/>
</dbReference>
<dbReference type="AlphaFoldDB" id="A0A5J9UAK2"/>
<evidence type="ECO:0000256" key="4">
    <source>
        <dbReference type="ARBA" id="ARBA00022692"/>
    </source>
</evidence>
<comment type="subcellular location">
    <subcellularLocation>
        <location evidence="1">Mitochondrion inner membrane</location>
        <topology evidence="1">Multi-pass membrane protein</topology>
    </subcellularLocation>
</comment>
<dbReference type="Proteomes" id="UP000324897">
    <property type="component" value="Unassembled WGS sequence"/>
</dbReference>
<proteinExistence type="inferred from homology"/>
<evidence type="ECO:0000256" key="11">
    <source>
        <dbReference type="RuleBase" id="RU000488"/>
    </source>
</evidence>
<dbReference type="EMBL" id="RWGY01000026">
    <property type="protein sequence ID" value="TVU20752.1"/>
    <property type="molecule type" value="Genomic_DNA"/>
</dbReference>
<evidence type="ECO:0000256" key="1">
    <source>
        <dbReference type="ARBA" id="ARBA00004448"/>
    </source>
</evidence>
<dbReference type="GO" id="GO:1990575">
    <property type="term" value="P:mitochondrial L-ornithine transmembrane transport"/>
    <property type="evidence" value="ECO:0007669"/>
    <property type="project" value="TreeGrafter"/>
</dbReference>
<dbReference type="GO" id="GO:0005743">
    <property type="term" value="C:mitochondrial inner membrane"/>
    <property type="evidence" value="ECO:0007669"/>
    <property type="project" value="UniProtKB-SubCell"/>
</dbReference>
<dbReference type="FunFam" id="1.50.40.10:FF:000086">
    <property type="entry name" value="Mitochondrial carrier protein"/>
    <property type="match status" value="1"/>
</dbReference>
<feature type="repeat" description="Solcar" evidence="10">
    <location>
        <begin position="214"/>
        <end position="300"/>
    </location>
</feature>
<accession>A0A5J9UAK2</accession>
<protein>
    <recommendedName>
        <fullName evidence="14">Mitochondrial arginine transporter BAC1</fullName>
    </recommendedName>
</protein>
<dbReference type="SUPFAM" id="SSF103506">
    <property type="entry name" value="Mitochondrial carrier"/>
    <property type="match status" value="1"/>
</dbReference>
<evidence type="ECO:0000256" key="3">
    <source>
        <dbReference type="ARBA" id="ARBA00022448"/>
    </source>
</evidence>
<evidence type="ECO:0000256" key="5">
    <source>
        <dbReference type="ARBA" id="ARBA00022737"/>
    </source>
</evidence>
<dbReference type="Pfam" id="PF00153">
    <property type="entry name" value="Mito_carr"/>
    <property type="match status" value="3"/>
</dbReference>
<dbReference type="Gene3D" id="1.50.40.10">
    <property type="entry name" value="Mitochondrial carrier domain"/>
    <property type="match status" value="2"/>
</dbReference>
<dbReference type="PROSITE" id="PS50920">
    <property type="entry name" value="SOLCAR"/>
    <property type="match status" value="3"/>
</dbReference>
<reference evidence="12 13" key="1">
    <citation type="journal article" date="2019" name="Sci. Rep.">
        <title>A high-quality genome of Eragrostis curvula grass provides insights into Poaceae evolution and supports new strategies to enhance forage quality.</title>
        <authorList>
            <person name="Carballo J."/>
            <person name="Santos B.A.C.M."/>
            <person name="Zappacosta D."/>
            <person name="Garbus I."/>
            <person name="Selva J.P."/>
            <person name="Gallo C.A."/>
            <person name="Diaz A."/>
            <person name="Albertini E."/>
            <person name="Caccamo M."/>
            <person name="Echenique V."/>
        </authorList>
    </citation>
    <scope>NUCLEOTIDE SEQUENCE [LARGE SCALE GENOMIC DNA]</scope>
    <source>
        <strain evidence="13">cv. Victoria</strain>
        <tissue evidence="12">Leaf</tissue>
    </source>
</reference>
<evidence type="ECO:0000256" key="2">
    <source>
        <dbReference type="ARBA" id="ARBA00006375"/>
    </source>
</evidence>
<keyword evidence="4 10" id="KW-0812">Transmembrane</keyword>
<gene>
    <name evidence="12" type="ORF">EJB05_30347</name>
</gene>
<evidence type="ECO:0000256" key="9">
    <source>
        <dbReference type="ARBA" id="ARBA00023136"/>
    </source>
</evidence>
<comment type="caution">
    <text evidence="12">The sequence shown here is derived from an EMBL/GenBank/DDBJ whole genome shotgun (WGS) entry which is preliminary data.</text>
</comment>
<keyword evidence="5" id="KW-0677">Repeat</keyword>
<evidence type="ECO:0000256" key="8">
    <source>
        <dbReference type="ARBA" id="ARBA00023128"/>
    </source>
</evidence>
<evidence type="ECO:0000313" key="13">
    <source>
        <dbReference type="Proteomes" id="UP000324897"/>
    </source>
</evidence>
<name>A0A5J9UAK2_9POAL</name>
<dbReference type="PANTHER" id="PTHR45624:SF15">
    <property type="entry name" value="MITOCHONDRIAL ARGININE TRANSPORTER BAC1"/>
    <property type="match status" value="1"/>
</dbReference>
<dbReference type="FunFam" id="1.50.40.10:FF:000091">
    <property type="entry name" value="Mitochondrial carrier protein"/>
    <property type="match status" value="1"/>
</dbReference>
<dbReference type="GO" id="GO:0000064">
    <property type="term" value="F:L-ornithine transmembrane transporter activity"/>
    <property type="evidence" value="ECO:0007669"/>
    <property type="project" value="TreeGrafter"/>
</dbReference>
<keyword evidence="9 10" id="KW-0472">Membrane</keyword>
<keyword evidence="8" id="KW-0496">Mitochondrion</keyword>
<evidence type="ECO:0000256" key="7">
    <source>
        <dbReference type="ARBA" id="ARBA00022989"/>
    </source>
</evidence>
<evidence type="ECO:0008006" key="14">
    <source>
        <dbReference type="Google" id="ProtNLM"/>
    </source>
</evidence>
<dbReference type="InterPro" id="IPR050567">
    <property type="entry name" value="Mitochondrial_Carrier"/>
</dbReference>
<dbReference type="OrthoDB" id="14252at2759"/>
<evidence type="ECO:0000256" key="6">
    <source>
        <dbReference type="ARBA" id="ARBA00022792"/>
    </source>
</evidence>
<dbReference type="InterPro" id="IPR023395">
    <property type="entry name" value="MCP_dom_sf"/>
</dbReference>
<comment type="similarity">
    <text evidence="2 11">Belongs to the mitochondrial carrier (TC 2.A.29) family.</text>
</comment>
<feature type="repeat" description="Solcar" evidence="10">
    <location>
        <begin position="104"/>
        <end position="194"/>
    </location>
</feature>
<dbReference type="InterPro" id="IPR018108">
    <property type="entry name" value="MCP_transmembrane"/>
</dbReference>
<dbReference type="PANTHER" id="PTHR45624">
    <property type="entry name" value="MITOCHONDRIAL BASIC AMINO ACIDS TRANSPORTER-RELATED"/>
    <property type="match status" value="1"/>
</dbReference>
<sequence length="308" mass="33145">MAGAADAAKEYVAGCAAGIAQVVVGHPFDTVKVKLQAHNTTAHGKLYKNAFRCTSRILLEEGIRGLYKGASSSFIGIAVESSLFFGTYSQAKQILQGKSEDGRPQLKVIIPSAACSGALISCILTPTELTKCRMQVQGKDAVLATRYSSPLDCAMKTLESEGLRGIFRGGLTTLFREAIGNAVFFCAYEYSRYWMHSYLDSPRFPDSNQFAMAKDIGIGIMSGGISGWAFWTATLPLDVAKTVIQTNPDPHLSRNPLRILKMIYKRAGMGGCYAGLGPTLARAFPANAAAIVAWEYSAKILGINRGSY</sequence>
<evidence type="ECO:0000256" key="10">
    <source>
        <dbReference type="PROSITE-ProRule" id="PRU00282"/>
    </source>
</evidence>
<evidence type="ECO:0000313" key="12">
    <source>
        <dbReference type="EMBL" id="TVU20752.1"/>
    </source>
</evidence>